<dbReference type="PANTHER" id="PTHR34220">
    <property type="entry name" value="SENSOR HISTIDINE KINASE YPDA"/>
    <property type="match status" value="1"/>
</dbReference>
<dbReference type="EMBL" id="FOEI01000002">
    <property type="protein sequence ID" value="SEP74841.1"/>
    <property type="molecule type" value="Genomic_DNA"/>
</dbReference>
<dbReference type="InterPro" id="IPR013783">
    <property type="entry name" value="Ig-like_fold"/>
</dbReference>
<dbReference type="SUPFAM" id="SSF55874">
    <property type="entry name" value="ATPase domain of HSP90 chaperone/DNA topoisomerase II/histidine kinase"/>
    <property type="match status" value="1"/>
</dbReference>
<reference evidence="4 5" key="1">
    <citation type="submission" date="2016-10" db="EMBL/GenBank/DDBJ databases">
        <authorList>
            <person name="de Groot N.N."/>
        </authorList>
    </citation>
    <scope>NUCLEOTIDE SEQUENCE [LARGE SCALE GENOMIC DNA]</scope>
    <source>
        <strain evidence="4 5">DSM 27078</strain>
    </source>
</reference>
<feature type="domain" description="Two component regulator three Y" evidence="3">
    <location>
        <begin position="656"/>
        <end position="712"/>
    </location>
</feature>
<dbReference type="Gene3D" id="2.60.40.10">
    <property type="entry name" value="Immunoglobulins"/>
    <property type="match status" value="1"/>
</dbReference>
<dbReference type="InterPro" id="IPR036890">
    <property type="entry name" value="HATPase_C_sf"/>
</dbReference>
<dbReference type="InterPro" id="IPR011123">
    <property type="entry name" value="Y_Y_Y"/>
</dbReference>
<dbReference type="InterPro" id="IPR010559">
    <property type="entry name" value="Sig_transdc_His_kin_internal"/>
</dbReference>
<keyword evidence="1" id="KW-1133">Transmembrane helix</keyword>
<organism evidence="4 5">
    <name type="scientific">Flavobacterium urocaniciphilum</name>
    <dbReference type="NCBI Taxonomy" id="1299341"/>
    <lineage>
        <taxon>Bacteria</taxon>
        <taxon>Pseudomonadati</taxon>
        <taxon>Bacteroidota</taxon>
        <taxon>Flavobacteriia</taxon>
        <taxon>Flavobacteriales</taxon>
        <taxon>Flavobacteriaceae</taxon>
        <taxon>Flavobacterium</taxon>
    </lineage>
</organism>
<dbReference type="SUPFAM" id="SSF50978">
    <property type="entry name" value="WD40 repeat-like"/>
    <property type="match status" value="1"/>
</dbReference>
<feature type="transmembrane region" description="Helical" evidence="1">
    <location>
        <begin position="720"/>
        <end position="738"/>
    </location>
</feature>
<dbReference type="Gene3D" id="2.130.10.10">
    <property type="entry name" value="YVTN repeat-like/Quinoprotein amine dehydrogenase"/>
    <property type="match status" value="3"/>
</dbReference>
<accession>A0A1H9AE92</accession>
<dbReference type="InterPro" id="IPR015943">
    <property type="entry name" value="WD40/YVTN_repeat-like_dom_sf"/>
</dbReference>
<dbReference type="RefSeq" id="WP_091465872.1">
    <property type="nucleotide sequence ID" value="NZ_FOEI01000002.1"/>
</dbReference>
<dbReference type="InterPro" id="IPR050640">
    <property type="entry name" value="Bact_2-comp_sensor_kinase"/>
</dbReference>
<sequence>MRLKALYIILLIWAPFIFAQTPVITQISEFDGLPDSEIYDIIEDQKGYVWIGANKGLYRYDGKTFQLLTNQTKRGLSVFGLQEDAKGTIWCNNISGQFFYVKNNQLNLFIDLNQYIHGQLSEFLIFDNKLLALTEKGVISVDITTKKTTLYPDSTLESKMFGNPFVFNNEFYFTHGGQIRKLQNNSTTTGFSLSKSDKIKFYQTFGNEKDKFVIVISDKNEIFKLNGSKNTSLKLPEQLEKSTIVRCILHKNQFWFATYKGVIVCEEKNNQLIYKDTYLKEYFFSKIIIDKNENIWMSSTQKGLFVIPNLHIQKLNDLPNNITCLAKLNATHLAFGCNNGTIGIQNISTNKSTLYTLPITKKVTKLLLHEKSNCLLISSEENGFILNLNNGICYTVPELGFAKDLCWLNENTIIKCVYNTSVTVQIPILNTIQSNNKTNTKITFSKDKIQVNTSTIRAKRSYTCASKNNNTYIGFVDELMLNNTKPIKNNSKSIFATDLENTQHNLWLSTFENGIFEIDQQKVIQHINTTNGLLSNYVTKLKSDKNLLWIATDKGLQLYNETTKSFKNILKNDGLETYDYTDLEIIGTKLFLLSNKGLYVIDTQKVFKKINTPNVYIQNIYCNNSKIAFTKNVFSSEENSFKIEFNTTGFQHESFVNFEYRLKGNSNDWIALEKGVRKLYFNQLNDGKYVFELRLKDENNQYSEIVKFEFEIQPPFWKRTWFIILCLLTLGLLTYFYFRYRIKKAENFKQKELEAAYAKQELIYSQLENLRSQMNPHFIFNALNSIQEFIISNEKEVASEYLVKFSRLIRIYLEHSREQEVLLSEEIKALKIYLDLEKIRFEDKLEYEIDCSKEIENQVIYLPSLFIQPYVENALKHGLLHKKTDRKLNIQFKIENKILVIKIEDNGIGITEAMKIKQLRNPSHQSFATSANQKRIQLLNQNRKNKIEVHTEEIIENKEVKGTCVTLLIPIEI</sequence>
<dbReference type="GO" id="GO:0016020">
    <property type="term" value="C:membrane"/>
    <property type="evidence" value="ECO:0007669"/>
    <property type="project" value="InterPro"/>
</dbReference>
<evidence type="ECO:0000313" key="5">
    <source>
        <dbReference type="Proteomes" id="UP000198648"/>
    </source>
</evidence>
<dbReference type="Proteomes" id="UP000198648">
    <property type="component" value="Unassembled WGS sequence"/>
</dbReference>
<protein>
    <submittedName>
        <fullName evidence="4">Two component regulator propeller</fullName>
    </submittedName>
</protein>
<dbReference type="STRING" id="1299341.SAMN05444005_10297"/>
<gene>
    <name evidence="4" type="ORF">SAMN05444005_10297</name>
</gene>
<dbReference type="Gene3D" id="3.30.565.10">
    <property type="entry name" value="Histidine kinase-like ATPase, C-terminal domain"/>
    <property type="match status" value="1"/>
</dbReference>
<dbReference type="OrthoDB" id="9809670at2"/>
<proteinExistence type="predicted"/>
<dbReference type="InterPro" id="IPR011110">
    <property type="entry name" value="Reg_prop"/>
</dbReference>
<dbReference type="SUPFAM" id="SSF69322">
    <property type="entry name" value="Tricorn protease domain 2"/>
    <property type="match status" value="1"/>
</dbReference>
<dbReference type="InterPro" id="IPR036322">
    <property type="entry name" value="WD40_repeat_dom_sf"/>
</dbReference>
<dbReference type="Pfam" id="PF07495">
    <property type="entry name" value="Y_Y_Y"/>
    <property type="match status" value="1"/>
</dbReference>
<evidence type="ECO:0000313" key="4">
    <source>
        <dbReference type="EMBL" id="SEP74841.1"/>
    </source>
</evidence>
<evidence type="ECO:0000259" key="3">
    <source>
        <dbReference type="Pfam" id="PF07495"/>
    </source>
</evidence>
<dbReference type="Pfam" id="PF06580">
    <property type="entry name" value="His_kinase"/>
    <property type="match status" value="1"/>
</dbReference>
<keyword evidence="1" id="KW-0812">Transmembrane</keyword>
<dbReference type="GO" id="GO:0000155">
    <property type="term" value="F:phosphorelay sensor kinase activity"/>
    <property type="evidence" value="ECO:0007669"/>
    <property type="project" value="InterPro"/>
</dbReference>
<keyword evidence="1" id="KW-0472">Membrane</keyword>
<name>A0A1H9AE92_9FLAO</name>
<evidence type="ECO:0000256" key="1">
    <source>
        <dbReference type="SAM" id="Phobius"/>
    </source>
</evidence>
<dbReference type="AlphaFoldDB" id="A0A1H9AE92"/>
<dbReference type="Pfam" id="PF07494">
    <property type="entry name" value="Reg_prop"/>
    <property type="match status" value="1"/>
</dbReference>
<feature type="domain" description="Signal transduction histidine kinase internal region" evidence="2">
    <location>
        <begin position="766"/>
        <end position="845"/>
    </location>
</feature>
<keyword evidence="5" id="KW-1185">Reference proteome</keyword>
<dbReference type="PANTHER" id="PTHR34220:SF7">
    <property type="entry name" value="SENSOR HISTIDINE KINASE YPDA"/>
    <property type="match status" value="1"/>
</dbReference>
<evidence type="ECO:0000259" key="2">
    <source>
        <dbReference type="Pfam" id="PF06580"/>
    </source>
</evidence>